<dbReference type="InterPro" id="IPR006203">
    <property type="entry name" value="GHMP_knse_ATP-bd_CS"/>
</dbReference>
<feature type="domain" description="GHMP kinase N-terminal" evidence="13">
    <location>
        <begin position="63"/>
        <end position="150"/>
    </location>
</feature>
<dbReference type="Pfam" id="PF00288">
    <property type="entry name" value="GHMP_kinases_N"/>
    <property type="match status" value="1"/>
</dbReference>
<dbReference type="EC" id="2.7.1.39" evidence="3 12"/>
<dbReference type="PANTHER" id="PTHR20861">
    <property type="entry name" value="HOMOSERINE/4-DIPHOSPHOCYTIDYL-2-C-METHYL-D-ERYTHRITOL KINASE"/>
    <property type="match status" value="1"/>
</dbReference>
<evidence type="ECO:0000259" key="13">
    <source>
        <dbReference type="Pfam" id="PF00288"/>
    </source>
</evidence>
<reference evidence="16" key="1">
    <citation type="submission" date="2022-05" db="EMBL/GenBank/DDBJ databases">
        <title>Impact of host demography and evolutionary history on endosymbiont molecular evolution: a test in carpenter ants (Genus Camponotus) and their Blochmannia endosymbionts.</title>
        <authorList>
            <person name="Manthey J.D."/>
            <person name="Giron J.C."/>
            <person name="Hruska J.P."/>
        </authorList>
    </citation>
    <scope>NUCLEOTIDE SEQUENCE</scope>
    <source>
        <strain evidence="16">C-049</strain>
        <strain evidence="15">C-050</strain>
    </source>
</reference>
<evidence type="ECO:0000256" key="3">
    <source>
        <dbReference type="ARBA" id="ARBA00012078"/>
    </source>
</evidence>
<keyword evidence="10 12" id="KW-0067">ATP-binding</keyword>
<dbReference type="PRINTS" id="PR00958">
    <property type="entry name" value="HOMSERKINASE"/>
</dbReference>
<comment type="subcellular location">
    <subcellularLocation>
        <location evidence="12">Cytoplasm</location>
    </subcellularLocation>
</comment>
<dbReference type="PROSITE" id="PS00627">
    <property type="entry name" value="GHMP_KINASES_ATP"/>
    <property type="match status" value="1"/>
</dbReference>
<dbReference type="RefSeq" id="WP_250246998.1">
    <property type="nucleotide sequence ID" value="NZ_CP097749.1"/>
</dbReference>
<feature type="domain" description="GHMP kinase C-terminal" evidence="14">
    <location>
        <begin position="250"/>
        <end position="285"/>
    </location>
</feature>
<gene>
    <name evidence="12 16" type="primary">thrB</name>
    <name evidence="16" type="ORF">M9394_02165</name>
    <name evidence="15" type="ORF">M9404_00215</name>
</gene>
<evidence type="ECO:0000256" key="11">
    <source>
        <dbReference type="ARBA" id="ARBA00049375"/>
    </source>
</evidence>
<dbReference type="KEGG" id="bhb:M9394_02165"/>
<feature type="binding site" evidence="12">
    <location>
        <begin position="91"/>
        <end position="101"/>
    </location>
    <ligand>
        <name>ATP</name>
        <dbReference type="ChEBI" id="CHEBI:30616"/>
    </ligand>
</feature>
<evidence type="ECO:0000256" key="2">
    <source>
        <dbReference type="ARBA" id="ARBA00007370"/>
    </source>
</evidence>
<evidence type="ECO:0000256" key="8">
    <source>
        <dbReference type="ARBA" id="ARBA00022741"/>
    </source>
</evidence>
<dbReference type="EMBL" id="CP097751">
    <property type="protein sequence ID" value="URJ27353.1"/>
    <property type="molecule type" value="Genomic_DNA"/>
</dbReference>
<dbReference type="NCBIfam" id="NF002288">
    <property type="entry name" value="PRK01212.1-4"/>
    <property type="match status" value="1"/>
</dbReference>
<dbReference type="GO" id="GO:0005524">
    <property type="term" value="F:ATP binding"/>
    <property type="evidence" value="ECO:0007669"/>
    <property type="project" value="UniProtKB-UniRule"/>
</dbReference>
<dbReference type="GO" id="GO:0009088">
    <property type="term" value="P:threonine biosynthetic process"/>
    <property type="evidence" value="ECO:0007669"/>
    <property type="project" value="UniProtKB-UniRule"/>
</dbReference>
<dbReference type="InterPro" id="IPR006204">
    <property type="entry name" value="GHMP_kinase_N_dom"/>
</dbReference>
<evidence type="ECO:0000313" key="16">
    <source>
        <dbReference type="EMBL" id="URJ27353.1"/>
    </source>
</evidence>
<comment type="function">
    <text evidence="12">Catalyzes the ATP-dependent phosphorylation of L-homoserine to L-homoserine phosphate.</text>
</comment>
<dbReference type="InterPro" id="IPR000870">
    <property type="entry name" value="Homoserine_kinase"/>
</dbReference>
<comment type="similarity">
    <text evidence="2 12">Belongs to the GHMP kinase family. Homoserine kinase subfamily.</text>
</comment>
<dbReference type="SUPFAM" id="SSF54211">
    <property type="entry name" value="Ribosomal protein S5 domain 2-like"/>
    <property type="match status" value="1"/>
</dbReference>
<sequence length="312" mass="34403">MIRVYAPASIANIGVGFDTLGMAIAPINGSLLGDCISIENANAFSLRSTGFFHSQLPIQLEENIVFQCWRKFCDILGQTYFLSIKLEKNIPVSSGLGSSACSIVAALVAMNYHCGCPLNTNQLLMLMGEMEGKISGSIHFDNVSPCFLGGMRLILQNCNIVDQVIPGFDGWLWVVAYPGIKISTAASRSVLPNKYDREVCINHSQYLSGFVHACHTKQEYLAIRCMKDIIAEPYRSRLFPIELSCIRHNIMKRGAISCGISGSGPTVFVLCNNHDVIEDISDWLSRFYLQNNSGFVRICSLDNLGARIMVNN</sequence>
<proteinExistence type="inferred from homology"/>
<accession>A0AAE9L4P2</accession>
<dbReference type="Proteomes" id="UP001056323">
    <property type="component" value="Chromosome"/>
</dbReference>
<dbReference type="PANTHER" id="PTHR20861:SF1">
    <property type="entry name" value="HOMOSERINE KINASE"/>
    <property type="match status" value="1"/>
</dbReference>
<name>A0AAE9L4P2_9ENTR</name>
<evidence type="ECO:0000313" key="18">
    <source>
        <dbReference type="Proteomes" id="UP001056483"/>
    </source>
</evidence>
<dbReference type="Gene3D" id="3.30.70.890">
    <property type="entry name" value="GHMP kinase, C-terminal domain"/>
    <property type="match status" value="1"/>
</dbReference>
<keyword evidence="5 12" id="KW-0028">Amino-acid biosynthesis</keyword>
<evidence type="ECO:0000313" key="15">
    <source>
        <dbReference type="EMBL" id="URJ24551.1"/>
    </source>
</evidence>
<dbReference type="NCBIfam" id="TIGR00191">
    <property type="entry name" value="thrB"/>
    <property type="match status" value="1"/>
</dbReference>
<keyword evidence="6 12" id="KW-0808">Transferase</keyword>
<keyword evidence="8 12" id="KW-0547">Nucleotide-binding</keyword>
<evidence type="ECO:0000313" key="17">
    <source>
        <dbReference type="Proteomes" id="UP001056323"/>
    </source>
</evidence>
<dbReference type="InterPro" id="IPR036554">
    <property type="entry name" value="GHMP_kinase_C_sf"/>
</dbReference>
<evidence type="ECO:0000256" key="10">
    <source>
        <dbReference type="ARBA" id="ARBA00022840"/>
    </source>
</evidence>
<evidence type="ECO:0000256" key="9">
    <source>
        <dbReference type="ARBA" id="ARBA00022777"/>
    </source>
</evidence>
<evidence type="ECO:0000256" key="5">
    <source>
        <dbReference type="ARBA" id="ARBA00022605"/>
    </source>
</evidence>
<dbReference type="SUPFAM" id="SSF55060">
    <property type="entry name" value="GHMP Kinase, C-terminal domain"/>
    <property type="match status" value="1"/>
</dbReference>
<protein>
    <recommendedName>
        <fullName evidence="4 12">Homoserine kinase</fullName>
        <shortName evidence="12">HK</shortName>
        <shortName evidence="12">HSK</shortName>
        <ecNumber evidence="3 12">2.7.1.39</ecNumber>
    </recommendedName>
</protein>
<comment type="catalytic activity">
    <reaction evidence="11 12">
        <text>L-homoserine + ATP = O-phospho-L-homoserine + ADP + H(+)</text>
        <dbReference type="Rhea" id="RHEA:13985"/>
        <dbReference type="ChEBI" id="CHEBI:15378"/>
        <dbReference type="ChEBI" id="CHEBI:30616"/>
        <dbReference type="ChEBI" id="CHEBI:57476"/>
        <dbReference type="ChEBI" id="CHEBI:57590"/>
        <dbReference type="ChEBI" id="CHEBI:456216"/>
        <dbReference type="EC" id="2.7.1.39"/>
    </reaction>
</comment>
<keyword evidence="9 12" id="KW-0418">Kinase</keyword>
<keyword evidence="18" id="KW-1185">Reference proteome</keyword>
<organism evidence="16 17">
    <name type="scientific">Candidatus Blochmanniella camponoti</name>
    <dbReference type="NCBI Taxonomy" id="108080"/>
    <lineage>
        <taxon>Bacteria</taxon>
        <taxon>Pseudomonadati</taxon>
        <taxon>Pseudomonadota</taxon>
        <taxon>Gammaproteobacteria</taxon>
        <taxon>Enterobacterales</taxon>
        <taxon>Enterobacteriaceae</taxon>
        <taxon>ant endosymbionts</taxon>
        <taxon>Candidatus Blochmanniella</taxon>
    </lineage>
</organism>
<dbReference type="Pfam" id="PF08544">
    <property type="entry name" value="GHMP_kinases_C"/>
    <property type="match status" value="1"/>
</dbReference>
<evidence type="ECO:0000256" key="7">
    <source>
        <dbReference type="ARBA" id="ARBA00022697"/>
    </source>
</evidence>
<keyword evidence="12" id="KW-0963">Cytoplasm</keyword>
<comment type="pathway">
    <text evidence="1 12">Amino-acid biosynthesis; L-threonine biosynthesis; L-threonine from L-aspartate: step 4/5.</text>
</comment>
<dbReference type="Gene3D" id="3.30.230.10">
    <property type="match status" value="1"/>
</dbReference>
<dbReference type="HAMAP" id="MF_00384">
    <property type="entry name" value="Homoser_kinase"/>
    <property type="match status" value="1"/>
</dbReference>
<dbReference type="InterPro" id="IPR014721">
    <property type="entry name" value="Ribsml_uS5_D2-typ_fold_subgr"/>
</dbReference>
<dbReference type="AlphaFoldDB" id="A0AAE9L4P2"/>
<dbReference type="GO" id="GO:0004413">
    <property type="term" value="F:homoserine kinase activity"/>
    <property type="evidence" value="ECO:0007669"/>
    <property type="project" value="UniProtKB-UniRule"/>
</dbReference>
<evidence type="ECO:0000256" key="1">
    <source>
        <dbReference type="ARBA" id="ARBA00005015"/>
    </source>
</evidence>
<dbReference type="Proteomes" id="UP001056483">
    <property type="component" value="Chromosome"/>
</dbReference>
<evidence type="ECO:0000256" key="4">
    <source>
        <dbReference type="ARBA" id="ARBA00017858"/>
    </source>
</evidence>
<evidence type="ECO:0000256" key="12">
    <source>
        <dbReference type="HAMAP-Rule" id="MF_00384"/>
    </source>
</evidence>
<dbReference type="InterPro" id="IPR013750">
    <property type="entry name" value="GHMP_kinase_C_dom"/>
</dbReference>
<dbReference type="PIRSF" id="PIRSF000676">
    <property type="entry name" value="Homoser_kin"/>
    <property type="match status" value="1"/>
</dbReference>
<evidence type="ECO:0000256" key="6">
    <source>
        <dbReference type="ARBA" id="ARBA00022679"/>
    </source>
</evidence>
<evidence type="ECO:0000259" key="14">
    <source>
        <dbReference type="Pfam" id="PF08544"/>
    </source>
</evidence>
<keyword evidence="7 12" id="KW-0791">Threonine biosynthesis</keyword>
<dbReference type="EMBL" id="CP097750">
    <property type="protein sequence ID" value="URJ24551.1"/>
    <property type="molecule type" value="Genomic_DNA"/>
</dbReference>
<dbReference type="GO" id="GO:0005737">
    <property type="term" value="C:cytoplasm"/>
    <property type="evidence" value="ECO:0007669"/>
    <property type="project" value="UniProtKB-SubCell"/>
</dbReference>
<dbReference type="InterPro" id="IPR020568">
    <property type="entry name" value="Ribosomal_Su5_D2-typ_SF"/>
</dbReference>